<evidence type="ECO:0000256" key="8">
    <source>
        <dbReference type="PIRSR" id="PIRSR001123-2"/>
    </source>
</evidence>
<evidence type="ECO:0000256" key="4">
    <source>
        <dbReference type="ARBA" id="ARBA00022723"/>
    </source>
</evidence>
<evidence type="ECO:0000256" key="2">
    <source>
        <dbReference type="ARBA" id="ARBA00022438"/>
    </source>
</evidence>
<keyword evidence="3" id="KW-0645">Protease</keyword>
<dbReference type="Gene3D" id="2.40.30.40">
    <property type="entry name" value="Peptidase M42, domain 2"/>
    <property type="match status" value="1"/>
</dbReference>
<reference evidence="10" key="1">
    <citation type="submission" date="2020-02" db="EMBL/GenBank/DDBJ databases">
        <authorList>
            <person name="Meier V. D."/>
        </authorList>
    </citation>
    <scope>NUCLEOTIDE SEQUENCE</scope>
    <source>
        <strain evidence="10">AVDCRST_MAG58</strain>
    </source>
</reference>
<dbReference type="GO" id="GO:0046872">
    <property type="term" value="F:metal ion binding"/>
    <property type="evidence" value="ECO:0007669"/>
    <property type="project" value="UniProtKB-UniRule"/>
</dbReference>
<feature type="active site" description="Proton acceptor" evidence="7">
    <location>
        <position position="227"/>
    </location>
</feature>
<evidence type="ECO:0000256" key="9">
    <source>
        <dbReference type="SAM" id="MobiDB-lite"/>
    </source>
</evidence>
<feature type="binding site" evidence="8">
    <location>
        <position position="338"/>
    </location>
    <ligand>
        <name>Zn(2+)</name>
        <dbReference type="ChEBI" id="CHEBI:29105"/>
        <label>2</label>
    </ligand>
</feature>
<dbReference type="AlphaFoldDB" id="A0A6J4QX80"/>
<dbReference type="InterPro" id="IPR008007">
    <property type="entry name" value="Peptidase_M42"/>
</dbReference>
<feature type="binding site" evidence="8">
    <location>
        <position position="197"/>
    </location>
    <ligand>
        <name>Zn(2+)</name>
        <dbReference type="ChEBI" id="CHEBI:29105"/>
        <label>2</label>
    </ligand>
</feature>
<protein>
    <submittedName>
        <fullName evidence="10">Endoglucanase</fullName>
    </submittedName>
</protein>
<dbReference type="PIRSF" id="PIRSF001123">
    <property type="entry name" value="PepA_GA"/>
    <property type="match status" value="1"/>
</dbReference>
<dbReference type="GO" id="GO:0006508">
    <property type="term" value="P:proteolysis"/>
    <property type="evidence" value="ECO:0007669"/>
    <property type="project" value="UniProtKB-KW"/>
</dbReference>
<feature type="binding site" evidence="8">
    <location>
        <position position="197"/>
    </location>
    <ligand>
        <name>Zn(2+)</name>
        <dbReference type="ChEBI" id="CHEBI:29105"/>
        <label>1</label>
    </ligand>
</feature>
<keyword evidence="5" id="KW-0378">Hydrolase</keyword>
<feature type="binding site" evidence="8">
    <location>
        <position position="250"/>
    </location>
    <ligand>
        <name>Zn(2+)</name>
        <dbReference type="ChEBI" id="CHEBI:29105"/>
        <label>1</label>
    </ligand>
</feature>
<evidence type="ECO:0000256" key="1">
    <source>
        <dbReference type="ARBA" id="ARBA00006272"/>
    </source>
</evidence>
<keyword evidence="4 8" id="KW-0479">Metal-binding</keyword>
<dbReference type="InterPro" id="IPR023367">
    <property type="entry name" value="Peptidase_M42_dom2"/>
</dbReference>
<dbReference type="PANTHER" id="PTHR32481">
    <property type="entry name" value="AMINOPEPTIDASE"/>
    <property type="match status" value="1"/>
</dbReference>
<feature type="region of interest" description="Disordered" evidence="9">
    <location>
        <begin position="132"/>
        <end position="151"/>
    </location>
</feature>
<sequence length="370" mass="40024">MTVSGAAGTLIGFTSSRKGIDMALNETLLRRLIETPGVPGREEQQREIAREVLENLTDEVRTDVMGSVIGTKRGNSDVRVMIAAHTDEIGYLVKYIDDKGFLRLQTLGGHDPANMVSQRVLVTTADGETLRGALQPSRKPPHLSHGEEQKPPKADEFYVDLGLDAETVKEKVRIGDYVVMDRTLEKVGENYVGKAMDDRVGVFVMYEALRAMGDHQATIFAAATSQEEVGLRGAEASGSALEPTVVVALDVTLAMDVPGAGNENTITELGKGVAVKIMDGYSISHPKLVDHLRAIAEREDIPYQMEILPAGGTDAGGVQRQHGGIPAVTLSIPCRYVHTPNEMVRSTDVEAAITLLARYLEEASDADYDL</sequence>
<accession>A0A6J4QX80</accession>
<comment type="similarity">
    <text evidence="1 6">Belongs to the peptidase M42 family.</text>
</comment>
<dbReference type="Pfam" id="PF05343">
    <property type="entry name" value="Peptidase_M42"/>
    <property type="match status" value="1"/>
</dbReference>
<evidence type="ECO:0000256" key="5">
    <source>
        <dbReference type="ARBA" id="ARBA00022801"/>
    </source>
</evidence>
<dbReference type="SUPFAM" id="SSF101821">
    <property type="entry name" value="Aminopeptidase/glucanase lid domain"/>
    <property type="match status" value="1"/>
</dbReference>
<dbReference type="EMBL" id="CADCVF010000039">
    <property type="protein sequence ID" value="CAA9457612.1"/>
    <property type="molecule type" value="Genomic_DNA"/>
</dbReference>
<evidence type="ECO:0000256" key="3">
    <source>
        <dbReference type="ARBA" id="ARBA00022670"/>
    </source>
</evidence>
<gene>
    <name evidence="10" type="ORF">AVDCRST_MAG58-1746</name>
</gene>
<keyword evidence="2" id="KW-0031">Aminopeptidase</keyword>
<dbReference type="CDD" id="cd05656">
    <property type="entry name" value="M42_Frv"/>
    <property type="match status" value="1"/>
</dbReference>
<evidence type="ECO:0000313" key="10">
    <source>
        <dbReference type="EMBL" id="CAA9457612.1"/>
    </source>
</evidence>
<evidence type="ECO:0000256" key="6">
    <source>
        <dbReference type="PIRNR" id="PIRNR001123"/>
    </source>
</evidence>
<dbReference type="GO" id="GO:0004177">
    <property type="term" value="F:aminopeptidase activity"/>
    <property type="evidence" value="ECO:0007669"/>
    <property type="project" value="UniProtKB-UniRule"/>
</dbReference>
<name>A0A6J4QX80_9ACTN</name>
<comment type="cofactor">
    <cofactor evidence="8">
        <name>a divalent metal cation</name>
        <dbReference type="ChEBI" id="CHEBI:60240"/>
    </cofactor>
    <text evidence="8">Binds 2 divalent metal cations per subunit.</text>
</comment>
<feature type="binding site" evidence="8">
    <location>
        <position position="228"/>
    </location>
    <ligand>
        <name>Zn(2+)</name>
        <dbReference type="ChEBI" id="CHEBI:29105"/>
        <label>2</label>
    </ligand>
</feature>
<dbReference type="PANTHER" id="PTHR32481:SF0">
    <property type="entry name" value="AMINOPEPTIDASE YPDE-RELATED"/>
    <property type="match status" value="1"/>
</dbReference>
<organism evidence="10">
    <name type="scientific">uncultured Rubrobacteraceae bacterium</name>
    <dbReference type="NCBI Taxonomy" id="349277"/>
    <lineage>
        <taxon>Bacteria</taxon>
        <taxon>Bacillati</taxon>
        <taxon>Actinomycetota</taxon>
        <taxon>Rubrobacteria</taxon>
        <taxon>Rubrobacterales</taxon>
        <taxon>Rubrobacteraceae</taxon>
        <taxon>environmental samples</taxon>
    </lineage>
</organism>
<dbReference type="SUPFAM" id="SSF53187">
    <property type="entry name" value="Zn-dependent exopeptidases"/>
    <property type="match status" value="1"/>
</dbReference>
<dbReference type="Gene3D" id="3.40.630.10">
    <property type="entry name" value="Zn peptidases"/>
    <property type="match status" value="1"/>
</dbReference>
<feature type="binding site" evidence="8">
    <location>
        <position position="85"/>
    </location>
    <ligand>
        <name>Zn(2+)</name>
        <dbReference type="ChEBI" id="CHEBI:29105"/>
        <label>1</label>
    </ligand>
</feature>
<evidence type="ECO:0000256" key="7">
    <source>
        <dbReference type="PIRSR" id="PIRSR001123-1"/>
    </source>
</evidence>
<dbReference type="InterPro" id="IPR051464">
    <property type="entry name" value="Peptidase_M42_aminopept"/>
</dbReference>
<proteinExistence type="inferred from homology"/>